<feature type="compositionally biased region" description="Polar residues" evidence="1">
    <location>
        <begin position="29"/>
        <end position="44"/>
    </location>
</feature>
<proteinExistence type="predicted"/>
<dbReference type="OrthoDB" id="4993882at2759"/>
<evidence type="ECO:0000313" key="3">
    <source>
        <dbReference type="Proteomes" id="UP000567885"/>
    </source>
</evidence>
<feature type="region of interest" description="Disordered" evidence="1">
    <location>
        <begin position="1"/>
        <end position="102"/>
    </location>
</feature>
<dbReference type="Proteomes" id="UP000567885">
    <property type="component" value="Unassembled WGS sequence"/>
</dbReference>
<organism evidence="2 3">
    <name type="scientific">Fusarium heterosporum</name>
    <dbReference type="NCBI Taxonomy" id="42747"/>
    <lineage>
        <taxon>Eukaryota</taxon>
        <taxon>Fungi</taxon>
        <taxon>Dikarya</taxon>
        <taxon>Ascomycota</taxon>
        <taxon>Pezizomycotina</taxon>
        <taxon>Sordariomycetes</taxon>
        <taxon>Hypocreomycetidae</taxon>
        <taxon>Hypocreales</taxon>
        <taxon>Nectriaceae</taxon>
        <taxon>Fusarium</taxon>
        <taxon>Fusarium heterosporum species complex</taxon>
    </lineage>
</organism>
<comment type="caution">
    <text evidence="2">The sequence shown here is derived from an EMBL/GenBank/DDBJ whole genome shotgun (WGS) entry which is preliminary data.</text>
</comment>
<protein>
    <submittedName>
        <fullName evidence="2">Uncharacterized protein</fullName>
    </submittedName>
</protein>
<evidence type="ECO:0000256" key="1">
    <source>
        <dbReference type="SAM" id="MobiDB-lite"/>
    </source>
</evidence>
<keyword evidence="3" id="KW-1185">Reference proteome</keyword>
<feature type="compositionally biased region" description="Polar residues" evidence="1">
    <location>
        <begin position="70"/>
        <end position="91"/>
    </location>
</feature>
<dbReference type="AlphaFoldDB" id="A0A8H5SVD8"/>
<accession>A0A8H5SVD8</accession>
<feature type="compositionally biased region" description="Basic and acidic residues" evidence="1">
    <location>
        <begin position="45"/>
        <end position="66"/>
    </location>
</feature>
<name>A0A8H5SVD8_FUSHE</name>
<gene>
    <name evidence="2" type="ORF">FHETE_10199</name>
</gene>
<dbReference type="EMBL" id="JAAGWQ010000268">
    <property type="protein sequence ID" value="KAF5657773.1"/>
    <property type="molecule type" value="Genomic_DNA"/>
</dbReference>
<sequence>MISINTPKSDNGDRVQLTCQGKIQKLSEPASTDSLRTKTRPNTDGNDHGRKGGHQDPATRRAEPDLTRPGLTQTGLNDGSITQSGGDNSVTAPIHGAPDTCGPRIRTGIVGRTSLSSMVGSFLGFSTHSFRTSALLTSSLIALARWRTKIASQPLLLQSQLRTPDVVGAGNWTPTFSKFSYARPCQTLFLPPVDFAPQPNHQLLLLIPP</sequence>
<evidence type="ECO:0000313" key="2">
    <source>
        <dbReference type="EMBL" id="KAF5657773.1"/>
    </source>
</evidence>
<reference evidence="2 3" key="1">
    <citation type="submission" date="2020-05" db="EMBL/GenBank/DDBJ databases">
        <title>Identification and distribution of gene clusters putatively required for synthesis of sphingolipid metabolism inhibitors in phylogenetically diverse species of the filamentous fungus Fusarium.</title>
        <authorList>
            <person name="Kim H.-S."/>
            <person name="Busman M."/>
            <person name="Brown D.W."/>
            <person name="Divon H."/>
            <person name="Uhlig S."/>
            <person name="Proctor R.H."/>
        </authorList>
    </citation>
    <scope>NUCLEOTIDE SEQUENCE [LARGE SCALE GENOMIC DNA]</scope>
    <source>
        <strain evidence="2 3">NRRL 20693</strain>
    </source>
</reference>